<comment type="caution">
    <text evidence="1">The sequence shown here is derived from an EMBL/GenBank/DDBJ whole genome shotgun (WGS) entry which is preliminary data.</text>
</comment>
<accession>A0A5B7HDD3</accession>
<name>A0A5B7HDD3_PORTR</name>
<proteinExistence type="predicted"/>
<dbReference type="EMBL" id="VSRR010025507">
    <property type="protein sequence ID" value="MPC66918.1"/>
    <property type="molecule type" value="Genomic_DNA"/>
</dbReference>
<organism evidence="1 2">
    <name type="scientific">Portunus trituberculatus</name>
    <name type="common">Swimming crab</name>
    <name type="synonym">Neptunus trituberculatus</name>
    <dbReference type="NCBI Taxonomy" id="210409"/>
    <lineage>
        <taxon>Eukaryota</taxon>
        <taxon>Metazoa</taxon>
        <taxon>Ecdysozoa</taxon>
        <taxon>Arthropoda</taxon>
        <taxon>Crustacea</taxon>
        <taxon>Multicrustacea</taxon>
        <taxon>Malacostraca</taxon>
        <taxon>Eumalacostraca</taxon>
        <taxon>Eucarida</taxon>
        <taxon>Decapoda</taxon>
        <taxon>Pleocyemata</taxon>
        <taxon>Brachyura</taxon>
        <taxon>Eubrachyura</taxon>
        <taxon>Portunoidea</taxon>
        <taxon>Portunidae</taxon>
        <taxon>Portuninae</taxon>
        <taxon>Portunus</taxon>
    </lineage>
</organism>
<dbReference type="Proteomes" id="UP000324222">
    <property type="component" value="Unassembled WGS sequence"/>
</dbReference>
<protein>
    <submittedName>
        <fullName evidence="1">Uncharacterized protein</fullName>
    </submittedName>
</protein>
<sequence length="254" mass="27414">MVTVLSQDAFVDVLGNRTTTSPLQPCIAATFLLAALKFSREELPTLCGPCWKCGQHGQGERKARPLNNVCTRSPVRTCYENCGQWDHLPAATRRCDAEGKCSRAGSMGYSQAKSSQVPPLCKLLLSRCTGGQSVRRSGQLPMSSGGGHWCDNDLCQGGSSGSSILPCIRLGAVQCNRGNCTMLRGPVIFKIGVGGVEEELPIFVANMEEPCLLGLDFLVQSAVYIELERVQMKVYGEIVLLLCTAEQLGTPWLV</sequence>
<keyword evidence="2" id="KW-1185">Reference proteome</keyword>
<evidence type="ECO:0000313" key="2">
    <source>
        <dbReference type="Proteomes" id="UP000324222"/>
    </source>
</evidence>
<reference evidence="1 2" key="1">
    <citation type="submission" date="2019-05" db="EMBL/GenBank/DDBJ databases">
        <title>Another draft genome of Portunus trituberculatus and its Hox gene families provides insights of decapod evolution.</title>
        <authorList>
            <person name="Jeong J.-H."/>
            <person name="Song I."/>
            <person name="Kim S."/>
            <person name="Choi T."/>
            <person name="Kim D."/>
            <person name="Ryu S."/>
            <person name="Kim W."/>
        </authorList>
    </citation>
    <scope>NUCLEOTIDE SEQUENCE [LARGE SCALE GENOMIC DNA]</scope>
    <source>
        <tissue evidence="1">Muscle</tissue>
    </source>
</reference>
<gene>
    <name evidence="1" type="ORF">E2C01_061074</name>
</gene>
<dbReference type="AlphaFoldDB" id="A0A5B7HDD3"/>
<evidence type="ECO:0000313" key="1">
    <source>
        <dbReference type="EMBL" id="MPC66918.1"/>
    </source>
</evidence>